<dbReference type="SUPFAM" id="SSF81321">
    <property type="entry name" value="Family A G protein-coupled receptor-like"/>
    <property type="match status" value="1"/>
</dbReference>
<keyword evidence="4 6" id="KW-0472">Membrane</keyword>
<feature type="transmembrane region" description="Helical" evidence="6">
    <location>
        <begin position="142"/>
        <end position="163"/>
    </location>
</feature>
<evidence type="ECO:0000256" key="2">
    <source>
        <dbReference type="ARBA" id="ARBA00022692"/>
    </source>
</evidence>
<dbReference type="Pfam" id="PF00001">
    <property type="entry name" value="7tm_1"/>
    <property type="match status" value="1"/>
</dbReference>
<evidence type="ECO:0000256" key="3">
    <source>
        <dbReference type="ARBA" id="ARBA00022989"/>
    </source>
</evidence>
<feature type="transmembrane region" description="Helical" evidence="6">
    <location>
        <begin position="20"/>
        <end position="45"/>
    </location>
</feature>
<organism evidence="7 8">
    <name type="scientific">Exophiala dermatitidis</name>
    <name type="common">Black yeast-like fungus</name>
    <name type="synonym">Wangiella dermatitidis</name>
    <dbReference type="NCBI Taxonomy" id="5970"/>
    <lineage>
        <taxon>Eukaryota</taxon>
        <taxon>Fungi</taxon>
        <taxon>Dikarya</taxon>
        <taxon>Ascomycota</taxon>
        <taxon>Pezizomycotina</taxon>
        <taxon>Eurotiomycetes</taxon>
        <taxon>Chaetothyriomycetidae</taxon>
        <taxon>Chaetothyriales</taxon>
        <taxon>Herpotrichiellaceae</taxon>
        <taxon>Exophiala</taxon>
    </lineage>
</organism>
<feature type="transmembrane region" description="Helical" evidence="6">
    <location>
        <begin position="236"/>
        <end position="257"/>
    </location>
</feature>
<feature type="transmembrane region" description="Helical" evidence="6">
    <location>
        <begin position="65"/>
        <end position="87"/>
    </location>
</feature>
<gene>
    <name evidence="7" type="ORF">HRR80_005845</name>
</gene>
<feature type="transmembrane region" description="Helical" evidence="6">
    <location>
        <begin position="107"/>
        <end position="130"/>
    </location>
</feature>
<evidence type="ECO:0000313" key="8">
    <source>
        <dbReference type="Proteomes" id="UP001161757"/>
    </source>
</evidence>
<comment type="subcellular location">
    <subcellularLocation>
        <location evidence="1">Membrane</location>
        <topology evidence="1">Multi-pass membrane protein</topology>
    </subcellularLocation>
</comment>
<keyword evidence="3 6" id="KW-1133">Transmembrane helix</keyword>
<name>A0AAN6ITM3_EXODE</name>
<dbReference type="EMBL" id="JAJGCB010000011">
    <property type="protein sequence ID" value="KAJ8990360.1"/>
    <property type="molecule type" value="Genomic_DNA"/>
</dbReference>
<proteinExistence type="predicted"/>
<dbReference type="GO" id="GO:0005886">
    <property type="term" value="C:plasma membrane"/>
    <property type="evidence" value="ECO:0007669"/>
    <property type="project" value="TreeGrafter"/>
</dbReference>
<feature type="transmembrane region" description="Helical" evidence="6">
    <location>
        <begin position="190"/>
        <end position="215"/>
    </location>
</feature>
<reference evidence="7" key="1">
    <citation type="submission" date="2023-01" db="EMBL/GenBank/DDBJ databases">
        <title>Exophiala dermititidis isolated from Cystic Fibrosis Patient.</title>
        <authorList>
            <person name="Kurbessoian T."/>
            <person name="Crocker A."/>
            <person name="Murante D."/>
            <person name="Hogan D.A."/>
            <person name="Stajich J.E."/>
        </authorList>
    </citation>
    <scope>NUCLEOTIDE SEQUENCE</scope>
    <source>
        <strain evidence="7">Ex8</strain>
    </source>
</reference>
<accession>A0AAN6ITM3</accession>
<dbReference type="Gene3D" id="1.20.1070.10">
    <property type="entry name" value="Rhodopsin 7-helix transmembrane proteins"/>
    <property type="match status" value="1"/>
</dbReference>
<feature type="region of interest" description="Disordered" evidence="5">
    <location>
        <begin position="351"/>
        <end position="404"/>
    </location>
</feature>
<evidence type="ECO:0000256" key="6">
    <source>
        <dbReference type="SAM" id="Phobius"/>
    </source>
</evidence>
<sequence>MASQSYTSQSDSLFPLPTILRHGLIAVAFFGILSLVATFSLFIYLTYRLCSWYLKGQLRDGANQFFLLIYNLVLADLQQAVAFALTARYLATDKIEVGTKTCWANGWFISTGDLASGVFILAIAIHTFFAVVKGRRVSNKKFAAGIVSAWIFVYAMAIIGVGIDPHLYVRAGAWCWINHKHESLRLWLHYFWIFVCMFGTVVIYASIFLSIHTHVRRESVAAPAGQGSNQVPLTRAARYMIIYPVVYVICTLPLAGGRMASMTGSSVPYWWYCLAGAAITSCGWLDVLLYACTRRVLIFSPHAPAPHDMGLDTFGWNYSREGFWGTTTTISGPISDGQSAKHDRRDFFSRTTTRSLRGRDSEEHHLADQPQGVITAKTEIEVHSGDIPEGAPRPRYARSDISGYDSEGKGHELVFMNEGGLEL</sequence>
<dbReference type="AlphaFoldDB" id="A0AAN6ITM3"/>
<keyword evidence="2 6" id="KW-0812">Transmembrane</keyword>
<evidence type="ECO:0000256" key="4">
    <source>
        <dbReference type="ARBA" id="ARBA00023136"/>
    </source>
</evidence>
<dbReference type="GO" id="GO:0007189">
    <property type="term" value="P:adenylate cyclase-activating G protein-coupled receptor signaling pathway"/>
    <property type="evidence" value="ECO:0007669"/>
    <property type="project" value="TreeGrafter"/>
</dbReference>
<feature type="transmembrane region" description="Helical" evidence="6">
    <location>
        <begin position="269"/>
        <end position="292"/>
    </location>
</feature>
<evidence type="ECO:0000256" key="5">
    <source>
        <dbReference type="SAM" id="MobiDB-lite"/>
    </source>
</evidence>
<evidence type="ECO:0008006" key="9">
    <source>
        <dbReference type="Google" id="ProtNLM"/>
    </source>
</evidence>
<protein>
    <recommendedName>
        <fullName evidence="9">G-protein coupled receptors family 1 profile domain-containing protein</fullName>
    </recommendedName>
</protein>
<feature type="compositionally biased region" description="Basic and acidic residues" evidence="5">
    <location>
        <begin position="357"/>
        <end position="367"/>
    </location>
</feature>
<dbReference type="GO" id="GO:0004930">
    <property type="term" value="F:G protein-coupled receptor activity"/>
    <property type="evidence" value="ECO:0007669"/>
    <property type="project" value="InterPro"/>
</dbReference>
<evidence type="ECO:0000256" key="1">
    <source>
        <dbReference type="ARBA" id="ARBA00004141"/>
    </source>
</evidence>
<dbReference type="PANTHER" id="PTHR23112">
    <property type="entry name" value="G PROTEIN-COUPLED RECEPTOR 157-RELATED"/>
    <property type="match status" value="1"/>
</dbReference>
<evidence type="ECO:0000313" key="7">
    <source>
        <dbReference type="EMBL" id="KAJ8990360.1"/>
    </source>
</evidence>
<dbReference type="Proteomes" id="UP001161757">
    <property type="component" value="Unassembled WGS sequence"/>
</dbReference>
<dbReference type="InterPro" id="IPR000276">
    <property type="entry name" value="GPCR_Rhodpsn"/>
</dbReference>
<comment type="caution">
    <text evidence="7">The sequence shown here is derived from an EMBL/GenBank/DDBJ whole genome shotgun (WGS) entry which is preliminary data.</text>
</comment>
<dbReference type="PANTHER" id="PTHR23112:SF37">
    <property type="entry name" value="G PROTEIN-COUPLED RECEPTOR GPR1"/>
    <property type="match status" value="1"/>
</dbReference>
<dbReference type="CDD" id="cd00637">
    <property type="entry name" value="7tm_classA_rhodopsin-like"/>
    <property type="match status" value="1"/>
</dbReference>